<feature type="region of interest" description="Disordered" evidence="1">
    <location>
        <begin position="1"/>
        <end position="25"/>
    </location>
</feature>
<dbReference type="InterPro" id="IPR039773">
    <property type="entry name" value="BAG_chaperone_regulator"/>
</dbReference>
<evidence type="ECO:0000313" key="3">
    <source>
        <dbReference type="EMBL" id="ERN14487.1"/>
    </source>
</evidence>
<dbReference type="Proteomes" id="UP000017836">
    <property type="component" value="Unassembled WGS sequence"/>
</dbReference>
<dbReference type="Gene3D" id="1.20.58.120">
    <property type="entry name" value="BAG domain"/>
    <property type="match status" value="1"/>
</dbReference>
<dbReference type="OMA" id="IHEIHIS"/>
<dbReference type="GO" id="GO:0000774">
    <property type="term" value="F:adenyl-nucleotide exchange factor activity"/>
    <property type="evidence" value="ECO:0000318"/>
    <property type="project" value="GO_Central"/>
</dbReference>
<dbReference type="EMBL" id="KI392534">
    <property type="protein sequence ID" value="ERN14487.1"/>
    <property type="molecule type" value="Genomic_DNA"/>
</dbReference>
<sequence length="161" mass="18179">MMRIRAKTPGPMTMNESSTGNGSEKMDWELRPEGMLVQKRCLGSNQVSSAPTPTIRVRAKYGALIHEIHISSQAAFGELKKFLALETKLHTQDQKLLFKDKERDSNAYLDMAGVKGKSNIVLIKDPTSQERRYIEMRKNEKMERASKSIAKINLEVDKLAA</sequence>
<evidence type="ECO:0000256" key="1">
    <source>
        <dbReference type="SAM" id="MobiDB-lite"/>
    </source>
</evidence>
<dbReference type="SUPFAM" id="SSF54236">
    <property type="entry name" value="Ubiquitin-like"/>
    <property type="match status" value="1"/>
</dbReference>
<proteinExistence type="predicted"/>
<feature type="domain" description="Ubiquitin-like" evidence="2">
    <location>
        <begin position="53"/>
        <end position="123"/>
    </location>
</feature>
<name>U5CZC4_AMBTC</name>
<dbReference type="eggNOG" id="KOG4361">
    <property type="taxonomic scope" value="Eukaryota"/>
</dbReference>
<evidence type="ECO:0000313" key="4">
    <source>
        <dbReference type="Proteomes" id="UP000017836"/>
    </source>
</evidence>
<dbReference type="PROSITE" id="PS50053">
    <property type="entry name" value="UBIQUITIN_2"/>
    <property type="match status" value="1"/>
</dbReference>
<dbReference type="PANTHER" id="PTHR12329">
    <property type="entry name" value="BCL2-ASSOCIATED ATHANOGENE"/>
    <property type="match status" value="1"/>
</dbReference>
<dbReference type="InterPro" id="IPR000626">
    <property type="entry name" value="Ubiquitin-like_dom"/>
</dbReference>
<reference evidence="4" key="1">
    <citation type="journal article" date="2013" name="Science">
        <title>The Amborella genome and the evolution of flowering plants.</title>
        <authorList>
            <consortium name="Amborella Genome Project"/>
        </authorList>
    </citation>
    <scope>NUCLEOTIDE SEQUENCE [LARGE SCALE GENOMIC DNA]</scope>
</reference>
<dbReference type="HOGENOM" id="CLU_043370_3_0_1"/>
<dbReference type="GO" id="GO:0051087">
    <property type="term" value="F:protein-folding chaperone binding"/>
    <property type="evidence" value="ECO:0000318"/>
    <property type="project" value="GO_Central"/>
</dbReference>
<keyword evidence="4" id="KW-1185">Reference proteome</keyword>
<dbReference type="GO" id="GO:0005737">
    <property type="term" value="C:cytoplasm"/>
    <property type="evidence" value="ECO:0000318"/>
    <property type="project" value="GO_Central"/>
</dbReference>
<dbReference type="Gramene" id="ERN14487">
    <property type="protein sequence ID" value="ERN14487"/>
    <property type="gene ID" value="AMTR_s00174p00056430"/>
</dbReference>
<dbReference type="PANTHER" id="PTHR12329:SF11">
    <property type="entry name" value="BAG FAMILY MOLECULAR CHAPERONE REGULATOR 1"/>
    <property type="match status" value="1"/>
</dbReference>
<dbReference type="AlphaFoldDB" id="U5CZC4"/>
<protein>
    <recommendedName>
        <fullName evidence="2">Ubiquitin-like domain-containing protein</fullName>
    </recommendedName>
</protein>
<gene>
    <name evidence="3" type="ORF">AMTR_s00174p00056430</name>
</gene>
<evidence type="ECO:0000259" key="2">
    <source>
        <dbReference type="PROSITE" id="PS50053"/>
    </source>
</evidence>
<organism evidence="3 4">
    <name type="scientific">Amborella trichopoda</name>
    <dbReference type="NCBI Taxonomy" id="13333"/>
    <lineage>
        <taxon>Eukaryota</taxon>
        <taxon>Viridiplantae</taxon>
        <taxon>Streptophyta</taxon>
        <taxon>Embryophyta</taxon>
        <taxon>Tracheophyta</taxon>
        <taxon>Spermatophyta</taxon>
        <taxon>Magnoliopsida</taxon>
        <taxon>Amborellales</taxon>
        <taxon>Amborellaceae</taxon>
        <taxon>Amborella</taxon>
    </lineage>
</organism>
<dbReference type="STRING" id="13333.U5CZC4"/>
<dbReference type="GO" id="GO:0050821">
    <property type="term" value="P:protein stabilization"/>
    <property type="evidence" value="ECO:0000318"/>
    <property type="project" value="GO_Central"/>
</dbReference>
<accession>U5CZC4</accession>
<dbReference type="Gene3D" id="3.10.20.90">
    <property type="entry name" value="Phosphatidylinositol 3-kinase Catalytic Subunit, Chain A, domain 1"/>
    <property type="match status" value="1"/>
</dbReference>
<dbReference type="InterPro" id="IPR036533">
    <property type="entry name" value="BAG_dom_sf"/>
</dbReference>
<dbReference type="InterPro" id="IPR029071">
    <property type="entry name" value="Ubiquitin-like_domsf"/>
</dbReference>